<dbReference type="PANTHER" id="PTHR15239:SF6">
    <property type="entry name" value="RIBOSOME QUALITY CONTROL COMPLEX SUBUNIT NEMF"/>
    <property type="match status" value="1"/>
</dbReference>
<dbReference type="GO" id="GO:0000049">
    <property type="term" value="F:tRNA binding"/>
    <property type="evidence" value="ECO:0007669"/>
    <property type="project" value="TreeGrafter"/>
</dbReference>
<feature type="coiled-coil region" evidence="1">
    <location>
        <begin position="252"/>
        <end position="290"/>
    </location>
</feature>
<dbReference type="Pfam" id="PF05670">
    <property type="entry name" value="NFACT-R_1"/>
    <property type="match status" value="1"/>
</dbReference>
<gene>
    <name evidence="3" type="ORF">HNR37_001942</name>
</gene>
<comment type="caution">
    <text evidence="3">The sequence shown here is derived from an EMBL/GenBank/DDBJ whole genome shotgun (WGS) entry which is preliminary data.</text>
</comment>
<dbReference type="GO" id="GO:1990112">
    <property type="term" value="C:RQC complex"/>
    <property type="evidence" value="ECO:0007669"/>
    <property type="project" value="TreeGrafter"/>
</dbReference>
<organism evidence="3 4">
    <name type="scientific">Desulfurispira natronophila</name>
    <dbReference type="NCBI Taxonomy" id="682562"/>
    <lineage>
        <taxon>Bacteria</taxon>
        <taxon>Pseudomonadati</taxon>
        <taxon>Chrysiogenota</taxon>
        <taxon>Chrysiogenia</taxon>
        <taxon>Chrysiogenales</taxon>
        <taxon>Chrysiogenaceae</taxon>
        <taxon>Desulfurispira</taxon>
    </lineage>
</organism>
<evidence type="ECO:0000313" key="3">
    <source>
        <dbReference type="EMBL" id="MBB5022604.1"/>
    </source>
</evidence>
<dbReference type="Gene3D" id="2.30.310.10">
    <property type="entry name" value="ibrinogen binding protein from staphylococcus aureus domain"/>
    <property type="match status" value="1"/>
</dbReference>
<dbReference type="RefSeq" id="WP_183733423.1">
    <property type="nucleotide sequence ID" value="NZ_JACHID010000013.1"/>
</dbReference>
<accession>A0A7W8DHM5</accession>
<keyword evidence="1" id="KW-0175">Coiled coil</keyword>
<keyword evidence="4" id="KW-1185">Reference proteome</keyword>
<dbReference type="PANTHER" id="PTHR15239">
    <property type="entry name" value="NUCLEAR EXPORT MEDIATOR FACTOR NEMF"/>
    <property type="match status" value="1"/>
</dbReference>
<dbReference type="InterPro" id="IPR051608">
    <property type="entry name" value="RQC_Subunit_NEMF"/>
</dbReference>
<evidence type="ECO:0000259" key="2">
    <source>
        <dbReference type="Pfam" id="PF05670"/>
    </source>
</evidence>
<dbReference type="AlphaFoldDB" id="A0A7W8DHM5"/>
<dbReference type="GO" id="GO:0072344">
    <property type="term" value="P:rescue of stalled ribosome"/>
    <property type="evidence" value="ECO:0007669"/>
    <property type="project" value="TreeGrafter"/>
</dbReference>
<sequence>MDYPTLLALADEIPRILGNGRLREVTMTDWHTVNLHFDNQCLVISAHARPNGAALMKVDRNQEREYPFVKAARMHLRGTFLLRCSVKENERIMRLSFGSVQGEVKRKYHLVLEIMGRHSNVIILDEKRRILAALKENWDISTARPVQVGQEYSFPPSQGRILPAGKEIFSDRQLSKSTVCLPAWLVEYFLEYPEDYPGYRQSLLSNNFSCNRLRYRNCVRSSPLLLPHAELVESFSSPSAMMASEWQEQPGNTALERKREQLIRRIVGQIEQEKNKVSSLREQLAQYKNTSEIARVADLIKYNLDAFTHNSRGHCTDYQTMETVEVEIPSDTTPHAYMKQLYKKIRKYHAALPHIEKQIQLRSDRIRYLADEQYYATQLDSLDEWLSLWERLFGKSKQDRHKKHRHTKGKDRVKKIDFHGYLLYVGLSSVANEQVTLHARGEDLWLHAKDIPGAHVVLQCHNRHYPEDRVIVAAAAVAAAMSRNASDGKVAVDYTYRKHVRKSPGSGPGTVYYTHFKTLMINQAQIQQASDLLTGVKP</sequence>
<name>A0A7W8DHM5_9BACT</name>
<reference evidence="3 4" key="1">
    <citation type="submission" date="2020-08" db="EMBL/GenBank/DDBJ databases">
        <title>Genomic Encyclopedia of Type Strains, Phase IV (KMG-IV): sequencing the most valuable type-strain genomes for metagenomic binning, comparative biology and taxonomic classification.</title>
        <authorList>
            <person name="Goeker M."/>
        </authorList>
    </citation>
    <scope>NUCLEOTIDE SEQUENCE [LARGE SCALE GENOMIC DNA]</scope>
    <source>
        <strain evidence="3 4">DSM 22071</strain>
    </source>
</reference>
<dbReference type="Proteomes" id="UP000528322">
    <property type="component" value="Unassembled WGS sequence"/>
</dbReference>
<dbReference type="GO" id="GO:0043023">
    <property type="term" value="F:ribosomal large subunit binding"/>
    <property type="evidence" value="ECO:0007669"/>
    <property type="project" value="TreeGrafter"/>
</dbReference>
<feature type="domain" description="NFACT RNA-binding" evidence="2">
    <location>
        <begin position="419"/>
        <end position="507"/>
    </location>
</feature>
<protein>
    <submittedName>
        <fullName evidence="3">Putative ribosome quality control (RQC) complex YloA/Tae2 family protein</fullName>
    </submittedName>
</protein>
<evidence type="ECO:0000313" key="4">
    <source>
        <dbReference type="Proteomes" id="UP000528322"/>
    </source>
</evidence>
<proteinExistence type="predicted"/>
<evidence type="ECO:0000256" key="1">
    <source>
        <dbReference type="SAM" id="Coils"/>
    </source>
</evidence>
<dbReference type="Pfam" id="PF05833">
    <property type="entry name" value="NFACT_N"/>
    <property type="match status" value="2"/>
</dbReference>
<dbReference type="InterPro" id="IPR008532">
    <property type="entry name" value="NFACT_RNA-bd"/>
</dbReference>
<dbReference type="EMBL" id="JACHID010000013">
    <property type="protein sequence ID" value="MBB5022604.1"/>
    <property type="molecule type" value="Genomic_DNA"/>
</dbReference>